<sequence length="249" mass="27477">MYIERRQWWEKRALPILLCVVALGTAWTVRQTQAALIFEIYQLITHPFHRSVSVQAERLSDAQNQELQAQLAELKSQNQQLKKLLSYESANSLEQAIVAPVIGRSADQWWQQITLGRGTSTGIKVGDIVTAPGGLVGKISSVTPSTSRVLLISDRTSQLGVTVSRSRHTGFLRGLSESQAVMQFFDKVPDVKRGDAIVTSTYSQIYPAGLPVGKIESIDLNKSPAPEAIVSFSAPIPHLEWVVVYSKSH</sequence>
<keyword evidence="8" id="KW-1185">Reference proteome</keyword>
<reference evidence="7 8" key="1">
    <citation type="journal article" date="2015" name="Genome Announc.">
        <title>Draft Genome Sequence of the Terrestrial Cyanobacterium Scytonema millei VB511283, Isolated from Eastern India.</title>
        <authorList>
            <person name="Sen D."/>
            <person name="Chandrababunaidu M.M."/>
            <person name="Singh D."/>
            <person name="Sanghi N."/>
            <person name="Ghorai A."/>
            <person name="Mishra G.P."/>
            <person name="Madduluri M."/>
            <person name="Adhikary S.P."/>
            <person name="Tripathy S."/>
        </authorList>
    </citation>
    <scope>NUCLEOTIDE SEQUENCE [LARGE SCALE GENOMIC DNA]</scope>
    <source>
        <strain evidence="7 8">VB511283</strain>
    </source>
</reference>
<dbReference type="GO" id="GO:0008360">
    <property type="term" value="P:regulation of cell shape"/>
    <property type="evidence" value="ECO:0007669"/>
    <property type="project" value="UniProtKB-KW"/>
</dbReference>
<dbReference type="InterPro" id="IPR042177">
    <property type="entry name" value="Cell/Rod_1"/>
</dbReference>
<comment type="similarity">
    <text evidence="1">Belongs to the MreC family.</text>
</comment>
<dbReference type="InterPro" id="IPR042175">
    <property type="entry name" value="Cell/Rod_MreC_2"/>
</dbReference>
<evidence type="ECO:0000256" key="4">
    <source>
        <dbReference type="ARBA" id="ARBA00032089"/>
    </source>
</evidence>
<evidence type="ECO:0000256" key="1">
    <source>
        <dbReference type="ARBA" id="ARBA00009369"/>
    </source>
</evidence>
<dbReference type="NCBIfam" id="TIGR00219">
    <property type="entry name" value="mreC"/>
    <property type="match status" value="1"/>
</dbReference>
<evidence type="ECO:0000256" key="5">
    <source>
        <dbReference type="SAM" id="Coils"/>
    </source>
</evidence>
<keyword evidence="3" id="KW-0133">Cell shape</keyword>
<dbReference type="OrthoDB" id="9792313at2"/>
<feature type="domain" description="Rod shape-determining protein MreC beta-barrel core" evidence="6">
    <location>
        <begin position="101"/>
        <end position="245"/>
    </location>
</feature>
<gene>
    <name evidence="7" type="primary">mreC</name>
    <name evidence="7" type="ORF">QH73_0010635</name>
</gene>
<dbReference type="NCBIfam" id="NF010527">
    <property type="entry name" value="PRK13922.6-2"/>
    <property type="match status" value="1"/>
</dbReference>
<dbReference type="GO" id="GO:0005886">
    <property type="term" value="C:plasma membrane"/>
    <property type="evidence" value="ECO:0007669"/>
    <property type="project" value="TreeGrafter"/>
</dbReference>
<dbReference type="Gene3D" id="2.40.10.350">
    <property type="entry name" value="Rod shape-determining protein MreC, domain 2"/>
    <property type="match status" value="1"/>
</dbReference>
<dbReference type="InterPro" id="IPR055342">
    <property type="entry name" value="MreC_beta-barrel_core"/>
</dbReference>
<evidence type="ECO:0000256" key="3">
    <source>
        <dbReference type="ARBA" id="ARBA00022960"/>
    </source>
</evidence>
<dbReference type="Gene3D" id="2.40.10.340">
    <property type="entry name" value="Rod shape-determining protein MreC, domain 1"/>
    <property type="match status" value="1"/>
</dbReference>
<organism evidence="7 8">
    <name type="scientific">Scytonema millei VB511283</name>
    <dbReference type="NCBI Taxonomy" id="1245923"/>
    <lineage>
        <taxon>Bacteria</taxon>
        <taxon>Bacillati</taxon>
        <taxon>Cyanobacteriota</taxon>
        <taxon>Cyanophyceae</taxon>
        <taxon>Nostocales</taxon>
        <taxon>Scytonemataceae</taxon>
        <taxon>Scytonema</taxon>
    </lineage>
</organism>
<dbReference type="RefSeq" id="WP_039716453.1">
    <property type="nucleotide sequence ID" value="NZ_JTJC03000002.1"/>
</dbReference>
<evidence type="ECO:0000313" key="7">
    <source>
        <dbReference type="EMBL" id="NHC35112.1"/>
    </source>
</evidence>
<dbReference type="PANTHER" id="PTHR34138">
    <property type="entry name" value="CELL SHAPE-DETERMINING PROTEIN MREC"/>
    <property type="match status" value="1"/>
</dbReference>
<feature type="coiled-coil region" evidence="5">
    <location>
        <begin position="57"/>
        <end position="91"/>
    </location>
</feature>
<comment type="caution">
    <text evidence="7">The sequence shown here is derived from an EMBL/GenBank/DDBJ whole genome shotgun (WGS) entry which is preliminary data.</text>
</comment>
<dbReference type="AlphaFoldDB" id="A0A9X5E6X1"/>
<dbReference type="Proteomes" id="UP000031532">
    <property type="component" value="Unassembled WGS sequence"/>
</dbReference>
<protein>
    <recommendedName>
        <fullName evidence="2">Cell shape-determining protein MreC</fullName>
    </recommendedName>
    <alternativeName>
        <fullName evidence="4">Cell shape protein MreC</fullName>
    </alternativeName>
</protein>
<evidence type="ECO:0000259" key="6">
    <source>
        <dbReference type="Pfam" id="PF04085"/>
    </source>
</evidence>
<proteinExistence type="inferred from homology"/>
<dbReference type="Pfam" id="PF04085">
    <property type="entry name" value="MreC"/>
    <property type="match status" value="1"/>
</dbReference>
<dbReference type="InterPro" id="IPR007221">
    <property type="entry name" value="MreC"/>
</dbReference>
<dbReference type="PANTHER" id="PTHR34138:SF1">
    <property type="entry name" value="CELL SHAPE-DETERMINING PROTEIN MREC"/>
    <property type="match status" value="1"/>
</dbReference>
<evidence type="ECO:0000313" key="8">
    <source>
        <dbReference type="Proteomes" id="UP000031532"/>
    </source>
</evidence>
<evidence type="ECO:0000256" key="2">
    <source>
        <dbReference type="ARBA" id="ARBA00013855"/>
    </source>
</evidence>
<name>A0A9X5E6X1_9CYAN</name>
<accession>A0A9X5E6X1</accession>
<keyword evidence="5" id="KW-0175">Coiled coil</keyword>
<dbReference type="EMBL" id="JTJC03000002">
    <property type="protein sequence ID" value="NHC35112.1"/>
    <property type="molecule type" value="Genomic_DNA"/>
</dbReference>